<feature type="non-terminal residue" evidence="1">
    <location>
        <position position="1"/>
    </location>
</feature>
<organism evidence="1 2">
    <name type="scientific">Bacillus cereus TIAC219</name>
    <dbReference type="NCBI Taxonomy" id="718222"/>
    <lineage>
        <taxon>Bacteria</taxon>
        <taxon>Bacillati</taxon>
        <taxon>Bacillota</taxon>
        <taxon>Bacilli</taxon>
        <taxon>Bacillales</taxon>
        <taxon>Bacillaceae</taxon>
        <taxon>Bacillus</taxon>
        <taxon>Bacillus cereus group</taxon>
    </lineage>
</organism>
<evidence type="ECO:0008006" key="3">
    <source>
        <dbReference type="Google" id="ProtNLM"/>
    </source>
</evidence>
<accession>A0ABC9SRY8</accession>
<evidence type="ECO:0000313" key="2">
    <source>
        <dbReference type="Proteomes" id="UP000014060"/>
    </source>
</evidence>
<gene>
    <name evidence="1" type="ORF">IAY_06823</name>
</gene>
<reference evidence="1 2" key="1">
    <citation type="submission" date="2013-01" db="EMBL/GenBank/DDBJ databases">
        <title>The Genome Sequence of Bacillus cereus TIAC219.</title>
        <authorList>
            <consortium name="The Broad Institute Genome Sequencing Platform"/>
            <consortium name="The Broad Institute Genome Sequencing Center for Infectious Disease"/>
            <person name="Feldgarden M."/>
            <person name="Van der Auwera G.A."/>
            <person name="Mahillon J."/>
            <person name="Duprez V."/>
            <person name="Timmery S."/>
            <person name="Mattelet C."/>
            <person name="Dierick K."/>
            <person name="Sun M."/>
            <person name="Yu Z."/>
            <person name="Zhu L."/>
            <person name="Hu X."/>
            <person name="Shank E.B."/>
            <person name="Swiecicka I."/>
            <person name="Hansen B.M."/>
            <person name="Andrup L."/>
            <person name="Walker B."/>
            <person name="Young S.K."/>
            <person name="Zeng Q."/>
            <person name="Gargeya S."/>
            <person name="Fitzgerald M."/>
            <person name="Haas B."/>
            <person name="Abouelleil A."/>
            <person name="Alvarado L."/>
            <person name="Arachchi H.M."/>
            <person name="Berlin A.M."/>
            <person name="Chapman S.B."/>
            <person name="Dewar J."/>
            <person name="Goldberg J."/>
            <person name="Griggs A."/>
            <person name="Gujja S."/>
            <person name="Hansen M."/>
            <person name="Howarth C."/>
            <person name="Imamovic A."/>
            <person name="Larimer J."/>
            <person name="McCowan C."/>
            <person name="Murphy C."/>
            <person name="Neiman D."/>
            <person name="Pearson M."/>
            <person name="Priest M."/>
            <person name="Roberts A."/>
            <person name="Saif S."/>
            <person name="Shea T."/>
            <person name="Sisk P."/>
            <person name="Sykes S."/>
            <person name="Wortman J."/>
            <person name="Nusbaum C."/>
            <person name="Birren B."/>
        </authorList>
    </citation>
    <scope>NUCLEOTIDE SEQUENCE [LARGE SCALE GENOMIC DNA]</scope>
    <source>
        <strain evidence="1 2">TIAC219</strain>
    </source>
</reference>
<dbReference type="EMBL" id="AHCJ01000073">
    <property type="protein sequence ID" value="EOQ58534.1"/>
    <property type="molecule type" value="Genomic_DNA"/>
</dbReference>
<protein>
    <recommendedName>
        <fullName evidence="3">Sensor histidine kinase</fullName>
    </recommendedName>
</protein>
<comment type="caution">
    <text evidence="1">The sequence shown here is derived from an EMBL/GenBank/DDBJ whole genome shotgun (WGS) entry which is preliminary data.</text>
</comment>
<name>A0ABC9SRY8_BACCE</name>
<evidence type="ECO:0000313" key="1">
    <source>
        <dbReference type="EMBL" id="EOQ58534.1"/>
    </source>
</evidence>
<sequence length="50" mass="5811">NQIVTNAIKYSNQEDSKIKIYTTHNENNIVLGVTISLRENCTFRHNLDTF</sequence>
<dbReference type="Proteomes" id="UP000014060">
    <property type="component" value="Unassembled WGS sequence"/>
</dbReference>
<dbReference type="AlphaFoldDB" id="A0ABC9SRY8"/>
<proteinExistence type="predicted"/>